<dbReference type="InterPro" id="IPR001036">
    <property type="entry name" value="Acrflvin-R"/>
</dbReference>
<feature type="transmembrane region" description="Helical" evidence="1">
    <location>
        <begin position="980"/>
        <end position="1005"/>
    </location>
</feature>
<evidence type="ECO:0000256" key="1">
    <source>
        <dbReference type="SAM" id="Phobius"/>
    </source>
</evidence>
<feature type="transmembrane region" description="Helical" evidence="1">
    <location>
        <begin position="876"/>
        <end position="899"/>
    </location>
</feature>
<keyword evidence="1" id="KW-1133">Transmembrane helix</keyword>
<proteinExistence type="predicted"/>
<dbReference type="Proteomes" id="UP000198565">
    <property type="component" value="Unassembled WGS sequence"/>
</dbReference>
<dbReference type="EMBL" id="FOTR01000009">
    <property type="protein sequence ID" value="SFM17873.1"/>
    <property type="molecule type" value="Genomic_DNA"/>
</dbReference>
<feature type="transmembrane region" description="Helical" evidence="1">
    <location>
        <begin position="378"/>
        <end position="399"/>
    </location>
</feature>
<dbReference type="PRINTS" id="PR00702">
    <property type="entry name" value="ACRIFLAVINRP"/>
</dbReference>
<feature type="transmembrane region" description="Helical" evidence="1">
    <location>
        <begin position="7"/>
        <end position="27"/>
    </location>
</feature>
<feature type="transmembrane region" description="Helical" evidence="1">
    <location>
        <begin position="420"/>
        <end position="440"/>
    </location>
</feature>
<dbReference type="PANTHER" id="PTHR32063">
    <property type="match status" value="1"/>
</dbReference>
<dbReference type="SUPFAM" id="SSF82714">
    <property type="entry name" value="Multidrug efflux transporter AcrB TolC docking domain, DN and DC subdomains"/>
    <property type="match status" value="1"/>
</dbReference>
<protein>
    <submittedName>
        <fullName evidence="2">Multidrug efflux pump subunit AcrB</fullName>
    </submittedName>
</protein>
<dbReference type="InterPro" id="IPR027463">
    <property type="entry name" value="AcrB_DN_DC_subdom"/>
</dbReference>
<dbReference type="PANTHER" id="PTHR32063:SF18">
    <property type="entry name" value="CATION EFFLUX SYSTEM PROTEIN"/>
    <property type="match status" value="1"/>
</dbReference>
<dbReference type="OrthoDB" id="9757876at2"/>
<feature type="transmembrane region" description="Helical" evidence="1">
    <location>
        <begin position="348"/>
        <end position="366"/>
    </location>
</feature>
<reference evidence="3" key="1">
    <citation type="submission" date="2016-10" db="EMBL/GenBank/DDBJ databases">
        <authorList>
            <person name="Varghese N."/>
            <person name="Submissions S."/>
        </authorList>
    </citation>
    <scope>NUCLEOTIDE SEQUENCE [LARGE SCALE GENOMIC DNA]</scope>
    <source>
        <strain evidence="3">CGMCC 1.4250</strain>
    </source>
</reference>
<keyword evidence="1" id="KW-0812">Transmembrane</keyword>
<dbReference type="Gene3D" id="3.30.70.1430">
    <property type="entry name" value="Multidrug efflux transporter AcrB pore domain"/>
    <property type="match status" value="2"/>
</dbReference>
<evidence type="ECO:0000313" key="2">
    <source>
        <dbReference type="EMBL" id="SFM17873.1"/>
    </source>
</evidence>
<dbReference type="Gene3D" id="3.30.2090.10">
    <property type="entry name" value="Multidrug efflux transporter AcrB TolC docking domain, DN and DC subdomains"/>
    <property type="match status" value="2"/>
</dbReference>
<evidence type="ECO:0000313" key="3">
    <source>
        <dbReference type="Proteomes" id="UP000198565"/>
    </source>
</evidence>
<dbReference type="GO" id="GO:0005886">
    <property type="term" value="C:plasma membrane"/>
    <property type="evidence" value="ECO:0007669"/>
    <property type="project" value="TreeGrafter"/>
</dbReference>
<dbReference type="Gene3D" id="1.20.1640.10">
    <property type="entry name" value="Multidrug efflux transporter AcrB transmembrane domain"/>
    <property type="match status" value="2"/>
</dbReference>
<dbReference type="AlphaFoldDB" id="A0A1I4NRV2"/>
<feature type="transmembrane region" description="Helical" evidence="1">
    <location>
        <begin position="850"/>
        <end position="869"/>
    </location>
</feature>
<dbReference type="SUPFAM" id="SSF82866">
    <property type="entry name" value="Multidrug efflux transporter AcrB transmembrane domain"/>
    <property type="match status" value="2"/>
</dbReference>
<dbReference type="SUPFAM" id="SSF82693">
    <property type="entry name" value="Multidrug efflux transporter AcrB pore domain, PN1, PN2, PC1 and PC2 subdomains"/>
    <property type="match status" value="2"/>
</dbReference>
<gene>
    <name evidence="2" type="ORF">SAMN04487943_10989</name>
</gene>
<accession>A0A1I4NRV2</accession>
<feature type="transmembrane region" description="Helical" evidence="1">
    <location>
        <begin position="452"/>
        <end position="474"/>
    </location>
</feature>
<keyword evidence="3" id="KW-1185">Reference proteome</keyword>
<dbReference type="STRING" id="334253.SAMN04487943_10989"/>
<sequence>METLIKYRKIVWIFVLLFIITGVFTYLQTPKRDIPEIEQNIASISTVYPGANPEIVEQVITNPIEEELLDIDGIDQVTSASTNGFSTLTVTIEDSAHIDSVYSTIRQAVQDAQKNFPDAAMSPDVTTDLATSSVATYHLLSEDREHLFSTRQQMETWKSTLSEIRGVASVSVKGLPDQKVVISLDQSLLSENGIQPNQVIDAIQSELSPSALGTEQNEGQNILLNIDTIDDISQLENIYITEDTHLTDLATISVENEVVDDLITHHEQAALSLTIFAESAVNITNLQAQIDKKIANLKEDLPTDVSVERFYSQSTVIDEVYSSLLISFAISLLAVIVIMILGLPLSSAFLVALAIPISIIIGFIPLPYTGVDLNQISIIGIIVAIGILVDDAIVVNDNIMRRYQLGDPPLEGAKKGVKEVGVSIVTSTLLIVFSFFPLTFLSGSNGEFIKALPIALMGTIIASTLIALAFIPTIQYTRQLKVYRTKKRHIGILTNFFRWLEDQYTENVLPTTIKKPWITVISGMIICILLLLLVIKVPFEFFPAADRQEVTLSLTLEEGTPLEKTDQTLAEIENYIHGNAEHITETVRYTGDGLPNIFNSSLTRSGENTGQIVVRVDRDQTSASDFIKNYQEELREQFPDGEIFLETIVSGPPPSPTIQLKIQGTDLDVLLEKSTELKDKLNALESVEIATVNAGTSQSVKTYKIDRDFLEEHRIPINQVKNTLQSANTGIPLTKINVEDNRLNMNLVLDEGAENSIDLSALNAVVPTEEGVLEIYSYEEFISTHTKEQMAAITHENGERTITIAAYDSGQGDFAAETSEVIEAMRTELAGLGGNYVLNEDGEVSAETEFFVEIAKLFVIVLFLIYITLAVQFNSLLTPVLITNTVFLALTGAVVGLFVSGQPLSFLAVLGIVSLSGIVVRNSILIIEFIEQNKGRYDGNTVDAILAAGRARLRPIILTTLTSIAALTPIMFMGDVLFKPLAVSIVSGIIFSTVLTLLLLPAFYITMERIRIKK</sequence>
<dbReference type="Pfam" id="PF00873">
    <property type="entry name" value="ACR_tran"/>
    <property type="match status" value="1"/>
</dbReference>
<organism evidence="2 3">
    <name type="scientific">Gracilibacillus orientalis</name>
    <dbReference type="NCBI Taxonomy" id="334253"/>
    <lineage>
        <taxon>Bacteria</taxon>
        <taxon>Bacillati</taxon>
        <taxon>Bacillota</taxon>
        <taxon>Bacilli</taxon>
        <taxon>Bacillales</taxon>
        <taxon>Bacillaceae</taxon>
        <taxon>Gracilibacillus</taxon>
    </lineage>
</organism>
<feature type="transmembrane region" description="Helical" evidence="1">
    <location>
        <begin position="517"/>
        <end position="539"/>
    </location>
</feature>
<dbReference type="Gene3D" id="3.30.70.1440">
    <property type="entry name" value="Multidrug efflux transporter AcrB pore domain"/>
    <property type="match status" value="1"/>
</dbReference>
<feature type="transmembrane region" description="Helical" evidence="1">
    <location>
        <begin position="956"/>
        <end position="974"/>
    </location>
</feature>
<name>A0A1I4NRV2_9BACI</name>
<feature type="transmembrane region" description="Helical" evidence="1">
    <location>
        <begin position="905"/>
        <end position="927"/>
    </location>
</feature>
<dbReference type="GO" id="GO:0042910">
    <property type="term" value="F:xenobiotic transmembrane transporter activity"/>
    <property type="evidence" value="ECO:0007669"/>
    <property type="project" value="TreeGrafter"/>
</dbReference>
<dbReference type="Gene3D" id="3.30.70.1320">
    <property type="entry name" value="Multidrug efflux transporter AcrB pore domain like"/>
    <property type="match status" value="1"/>
</dbReference>
<feature type="transmembrane region" description="Helical" evidence="1">
    <location>
        <begin position="320"/>
        <end position="341"/>
    </location>
</feature>
<keyword evidence="1" id="KW-0472">Membrane</keyword>